<organism evidence="18 19">
    <name type="scientific">Eufriesea mexicana</name>
    <dbReference type="NCBI Taxonomy" id="516756"/>
    <lineage>
        <taxon>Eukaryota</taxon>
        <taxon>Metazoa</taxon>
        <taxon>Ecdysozoa</taxon>
        <taxon>Arthropoda</taxon>
        <taxon>Hexapoda</taxon>
        <taxon>Insecta</taxon>
        <taxon>Pterygota</taxon>
        <taxon>Neoptera</taxon>
        <taxon>Endopterygota</taxon>
        <taxon>Hymenoptera</taxon>
        <taxon>Apocrita</taxon>
        <taxon>Aculeata</taxon>
        <taxon>Apoidea</taxon>
        <taxon>Anthophila</taxon>
        <taxon>Apidae</taxon>
        <taxon>Eufriesea</taxon>
    </lineage>
</organism>
<evidence type="ECO:0000256" key="12">
    <source>
        <dbReference type="ARBA" id="ARBA00023128"/>
    </source>
</evidence>
<evidence type="ECO:0000256" key="1">
    <source>
        <dbReference type="ARBA" id="ARBA00003195"/>
    </source>
</evidence>
<comment type="subcellular location">
    <subcellularLocation>
        <location evidence="2">Mitochondrion inner membrane</location>
        <topology evidence="2">Single-pass membrane protein</topology>
    </subcellularLocation>
</comment>
<evidence type="ECO:0000256" key="9">
    <source>
        <dbReference type="ARBA" id="ARBA00022946"/>
    </source>
</evidence>
<protein>
    <recommendedName>
        <fullName evidence="4">NADH dehydrogenase [ubiquinone] 1 beta subcomplex subunit 11, mitochondrial</fullName>
    </recommendedName>
    <alternativeName>
        <fullName evidence="15">Complex I-ESSS</fullName>
    </alternativeName>
    <alternativeName>
        <fullName evidence="14">NADH-ubiquinone oxidoreductase ESSS subunit</fullName>
    </alternativeName>
</protein>
<evidence type="ECO:0000256" key="11">
    <source>
        <dbReference type="ARBA" id="ARBA00022989"/>
    </source>
</evidence>
<comment type="subunit">
    <text evidence="16">Complex I is composed of 45 different subunits. Interacts with BCAP31.</text>
</comment>
<evidence type="ECO:0000256" key="14">
    <source>
        <dbReference type="ARBA" id="ARBA00030753"/>
    </source>
</evidence>
<evidence type="ECO:0000256" key="6">
    <source>
        <dbReference type="ARBA" id="ARBA00022660"/>
    </source>
</evidence>
<evidence type="ECO:0000256" key="2">
    <source>
        <dbReference type="ARBA" id="ARBA00004434"/>
    </source>
</evidence>
<evidence type="ECO:0000256" key="7">
    <source>
        <dbReference type="ARBA" id="ARBA00022692"/>
    </source>
</evidence>
<gene>
    <name evidence="18" type="ORF">WN48_07705</name>
</gene>
<dbReference type="OrthoDB" id="5917019at2759"/>
<name>A0A310SUN2_9HYME</name>
<dbReference type="EMBL" id="KQ759893">
    <property type="protein sequence ID" value="OAD62052.1"/>
    <property type="molecule type" value="Genomic_DNA"/>
</dbReference>
<keyword evidence="9" id="KW-0809">Transit peptide</keyword>
<evidence type="ECO:0000256" key="13">
    <source>
        <dbReference type="ARBA" id="ARBA00023136"/>
    </source>
</evidence>
<keyword evidence="7 17" id="KW-0812">Transmembrane</keyword>
<keyword evidence="8" id="KW-0999">Mitochondrion inner membrane</keyword>
<dbReference type="PANTHER" id="PTHR13327:SF0">
    <property type="entry name" value="NADH DEHYDROGENASE [UBIQUINONE] 1 BETA SUBCOMPLEX SUBUNIT 11, MITOCHONDRIAL"/>
    <property type="match status" value="1"/>
</dbReference>
<feature type="transmembrane region" description="Helical" evidence="17">
    <location>
        <begin position="192"/>
        <end position="212"/>
    </location>
</feature>
<dbReference type="Pfam" id="PF10183">
    <property type="entry name" value="ESSS"/>
    <property type="match status" value="1"/>
</dbReference>
<keyword evidence="19" id="KW-1185">Reference proteome</keyword>
<evidence type="ECO:0000256" key="3">
    <source>
        <dbReference type="ARBA" id="ARBA00008915"/>
    </source>
</evidence>
<accession>A0A310SUN2</accession>
<evidence type="ECO:0000256" key="15">
    <source>
        <dbReference type="ARBA" id="ARBA00031387"/>
    </source>
</evidence>
<dbReference type="AlphaFoldDB" id="A0A310SUN2"/>
<evidence type="ECO:0000256" key="4">
    <source>
        <dbReference type="ARBA" id="ARBA00018632"/>
    </source>
</evidence>
<evidence type="ECO:0000256" key="8">
    <source>
        <dbReference type="ARBA" id="ARBA00022792"/>
    </source>
</evidence>
<keyword evidence="12" id="KW-0496">Mitochondrion</keyword>
<evidence type="ECO:0000256" key="16">
    <source>
        <dbReference type="ARBA" id="ARBA00046528"/>
    </source>
</evidence>
<dbReference type="GO" id="GO:0005743">
    <property type="term" value="C:mitochondrial inner membrane"/>
    <property type="evidence" value="ECO:0007669"/>
    <property type="project" value="UniProtKB-SubCell"/>
</dbReference>
<keyword evidence="11 17" id="KW-1133">Transmembrane helix</keyword>
<keyword evidence="6" id="KW-0679">Respiratory chain</keyword>
<dbReference type="Proteomes" id="UP000250275">
    <property type="component" value="Unassembled WGS sequence"/>
</dbReference>
<evidence type="ECO:0000256" key="10">
    <source>
        <dbReference type="ARBA" id="ARBA00022982"/>
    </source>
</evidence>
<keyword evidence="13 17" id="KW-0472">Membrane</keyword>
<comment type="similarity">
    <text evidence="3">Belongs to the complex I NDUFB11 subunit family.</text>
</comment>
<dbReference type="PANTHER" id="PTHR13327">
    <property type="entry name" value="NADH-UBIQUINONE OXIDOREDUCTASE ESSS SUBUNIT, MITOCHONDRIAL PRECURSOR"/>
    <property type="match status" value="1"/>
</dbReference>
<keyword evidence="18" id="KW-0830">Ubiquinone</keyword>
<proteinExistence type="inferred from homology"/>
<evidence type="ECO:0000313" key="19">
    <source>
        <dbReference type="Proteomes" id="UP000250275"/>
    </source>
</evidence>
<dbReference type="InterPro" id="IPR019329">
    <property type="entry name" value="NADH_UbQ_OxRdtase_ESSS_su"/>
</dbReference>
<evidence type="ECO:0000313" key="18">
    <source>
        <dbReference type="EMBL" id="OAD62052.1"/>
    </source>
</evidence>
<keyword evidence="10" id="KW-0249">Electron transport</keyword>
<evidence type="ECO:0000256" key="17">
    <source>
        <dbReference type="SAM" id="Phobius"/>
    </source>
</evidence>
<keyword evidence="5" id="KW-0813">Transport</keyword>
<reference evidence="18 19" key="1">
    <citation type="submission" date="2015-07" db="EMBL/GenBank/DDBJ databases">
        <title>The genome of Eufriesea mexicana.</title>
        <authorList>
            <person name="Pan H."/>
            <person name="Kapheim K."/>
        </authorList>
    </citation>
    <scope>NUCLEOTIDE SEQUENCE [LARGE SCALE GENOMIC DNA]</scope>
    <source>
        <strain evidence="18">0111107269</strain>
        <tissue evidence="18">Whole body</tissue>
    </source>
</reference>
<comment type="function">
    <text evidence="1">Accessory subunit of the mitochondrial membrane respiratory chain NADH dehydrogenase (Complex I), that is believed not to be involved in catalysis. Complex I functions in the transfer of electrons from NADH to the respiratory chain. The immediate electron acceptor for the enzyme is believed to be ubiquinone.</text>
</comment>
<sequence length="265" mass="31081">MLKEKYIKITDLQVKDLLQNQVKLINHVKNKQNQHLTEDEIKIKDLTSKITCMRESLHSEEQTLKYKNHVLSKHLDYSIELEAEKNKFLEESLSLELQRNKLKICKRNLQDQKLLNQGRKMSMLLRLVRSHGIKRGLTFLTSKEVKIYNKAFYSNVPQKKTDIEDTYEVKSTWVSFGFDDKDKKVDRQAMHLTLFVSISICLVCGSFVLGYMPDPRLKDWSQREAFLQIRYKEEHGLPLIDPNIVDPSKFTLPSEEELAGIEIII</sequence>
<evidence type="ECO:0000256" key="5">
    <source>
        <dbReference type="ARBA" id="ARBA00022448"/>
    </source>
</evidence>